<keyword evidence="1" id="KW-0066">ATP synthesis</keyword>
<evidence type="ECO:0000313" key="3">
    <source>
        <dbReference type="EMBL" id="OGG11420.1"/>
    </source>
</evidence>
<dbReference type="InterPro" id="IPR020546">
    <property type="entry name" value="ATP_synth_F1_dsu/esu_N"/>
</dbReference>
<gene>
    <name evidence="3" type="ORF">A2Z00_05545</name>
</gene>
<dbReference type="GO" id="GO:0045259">
    <property type="term" value="C:proton-transporting ATP synthase complex"/>
    <property type="evidence" value="ECO:0007669"/>
    <property type="project" value="UniProtKB-KW"/>
</dbReference>
<proteinExistence type="predicted"/>
<reference evidence="3 4" key="1">
    <citation type="journal article" date="2016" name="Nat. Commun.">
        <title>Thousands of microbial genomes shed light on interconnected biogeochemical processes in an aquifer system.</title>
        <authorList>
            <person name="Anantharaman K."/>
            <person name="Brown C.T."/>
            <person name="Hug L.A."/>
            <person name="Sharon I."/>
            <person name="Castelle C.J."/>
            <person name="Probst A.J."/>
            <person name="Thomas B.C."/>
            <person name="Singh A."/>
            <person name="Wilkins M.J."/>
            <person name="Karaoz U."/>
            <person name="Brodie E.L."/>
            <person name="Williams K.H."/>
            <person name="Hubbard S.S."/>
            <person name="Banfield J.F."/>
        </authorList>
    </citation>
    <scope>NUCLEOTIDE SEQUENCE [LARGE SCALE GENOMIC DNA]</scope>
</reference>
<dbReference type="AlphaFoldDB" id="A0A1F5ZG53"/>
<dbReference type="Pfam" id="PF02823">
    <property type="entry name" value="ATP-synt_DE_N"/>
    <property type="match status" value="1"/>
</dbReference>
<dbReference type="Proteomes" id="UP000177268">
    <property type="component" value="Unassembled WGS sequence"/>
</dbReference>
<dbReference type="EMBL" id="MFIZ01000028">
    <property type="protein sequence ID" value="OGG11420.1"/>
    <property type="molecule type" value="Genomic_DNA"/>
</dbReference>
<protein>
    <recommendedName>
        <fullName evidence="2">ATP synthase F1 complex delta/epsilon subunit N-terminal domain-containing protein</fullName>
    </recommendedName>
</protein>
<sequence>MAGKLHVRINTPEKMLWEGDADSVSSINTQGPFDILPLHTNFVSIVENHPIKIRIGREEKEYTFPHSLIYAHLNKVFVYTNI</sequence>
<evidence type="ECO:0000256" key="1">
    <source>
        <dbReference type="ARBA" id="ARBA00023196"/>
    </source>
</evidence>
<dbReference type="Gene3D" id="2.60.15.10">
    <property type="entry name" value="F0F1 ATP synthase delta/epsilon subunit, N-terminal"/>
    <property type="match status" value="1"/>
</dbReference>
<name>A0A1F5ZG53_9BACT</name>
<dbReference type="InterPro" id="IPR036771">
    <property type="entry name" value="ATPsynth_dsu/esu_N"/>
</dbReference>
<accession>A0A1F5ZG53</accession>
<evidence type="ECO:0000259" key="2">
    <source>
        <dbReference type="Pfam" id="PF02823"/>
    </source>
</evidence>
<organism evidence="3 4">
    <name type="scientific">Candidatus Gottesmanbacteria bacterium RBG_13_45_10</name>
    <dbReference type="NCBI Taxonomy" id="1798370"/>
    <lineage>
        <taxon>Bacteria</taxon>
        <taxon>Candidatus Gottesmaniibacteriota</taxon>
    </lineage>
</organism>
<comment type="caution">
    <text evidence="3">The sequence shown here is derived from an EMBL/GenBank/DDBJ whole genome shotgun (WGS) entry which is preliminary data.</text>
</comment>
<evidence type="ECO:0000313" key="4">
    <source>
        <dbReference type="Proteomes" id="UP000177268"/>
    </source>
</evidence>
<keyword evidence="1" id="KW-0139">CF(1)</keyword>
<dbReference type="STRING" id="1798370.A2Z00_05545"/>
<dbReference type="SUPFAM" id="SSF51344">
    <property type="entry name" value="Epsilon subunit of F1F0-ATP synthase N-terminal domain"/>
    <property type="match status" value="1"/>
</dbReference>
<dbReference type="GO" id="GO:0015986">
    <property type="term" value="P:proton motive force-driven ATP synthesis"/>
    <property type="evidence" value="ECO:0007669"/>
    <property type="project" value="InterPro"/>
</dbReference>
<feature type="domain" description="ATP synthase F1 complex delta/epsilon subunit N-terminal" evidence="2">
    <location>
        <begin position="5"/>
        <end position="76"/>
    </location>
</feature>